<name>A0A7C8LIC1_9FIRM</name>
<evidence type="ECO:0000256" key="5">
    <source>
        <dbReference type="ARBA" id="ARBA00022679"/>
    </source>
</evidence>
<dbReference type="GO" id="GO:0004731">
    <property type="term" value="F:purine-nucleoside phosphorylase activity"/>
    <property type="evidence" value="ECO:0007669"/>
    <property type="project" value="UniProtKB-EC"/>
</dbReference>
<keyword evidence="11" id="KW-1185">Reference proteome</keyword>
<dbReference type="PIRSF" id="PIRSF000477">
    <property type="entry name" value="PurNPase"/>
    <property type="match status" value="1"/>
</dbReference>
<protein>
    <recommendedName>
        <fullName evidence="7">Purine nucleoside phosphorylase</fullName>
        <ecNumber evidence="7">2.4.2.1</ecNumber>
    </recommendedName>
    <alternativeName>
        <fullName evidence="7">Inosine-guanosine phosphorylase</fullName>
    </alternativeName>
</protein>
<evidence type="ECO:0000313" key="10">
    <source>
        <dbReference type="EMBL" id="KAE9636256.1"/>
    </source>
</evidence>
<dbReference type="Proteomes" id="UP000483018">
    <property type="component" value="Unassembled WGS sequence"/>
</dbReference>
<dbReference type="AlphaFoldDB" id="A0A7C8LIC1"/>
<feature type="domain" description="Nucleoside phosphorylase" evidence="9">
    <location>
        <begin position="24"/>
        <end position="270"/>
    </location>
</feature>
<keyword evidence="4 7" id="KW-0328">Glycosyltransferase</keyword>
<dbReference type="NCBIfam" id="TIGR01697">
    <property type="entry name" value="PNPH-PUNA-XAPA"/>
    <property type="match status" value="1"/>
</dbReference>
<feature type="binding site" evidence="8">
    <location>
        <position position="213"/>
    </location>
    <ligand>
        <name>phosphate</name>
        <dbReference type="ChEBI" id="CHEBI:43474"/>
    </ligand>
</feature>
<dbReference type="EMBL" id="WSLF01000002">
    <property type="protein sequence ID" value="KAE9636256.1"/>
    <property type="molecule type" value="Genomic_DNA"/>
</dbReference>
<dbReference type="OrthoDB" id="1523230at2"/>
<evidence type="ECO:0000256" key="1">
    <source>
        <dbReference type="ARBA" id="ARBA00002678"/>
    </source>
</evidence>
<dbReference type="PANTHER" id="PTHR11904">
    <property type="entry name" value="METHYLTHIOADENOSINE/PURINE NUCLEOSIDE PHOSPHORYLASE"/>
    <property type="match status" value="1"/>
</dbReference>
<comment type="catalytic activity">
    <reaction evidence="6">
        <text>a purine 2'-deoxy-D-ribonucleoside + phosphate = a purine nucleobase + 2-deoxy-alpha-D-ribose 1-phosphate</text>
        <dbReference type="Rhea" id="RHEA:36431"/>
        <dbReference type="ChEBI" id="CHEBI:26386"/>
        <dbReference type="ChEBI" id="CHEBI:43474"/>
        <dbReference type="ChEBI" id="CHEBI:57259"/>
        <dbReference type="ChEBI" id="CHEBI:142361"/>
        <dbReference type="EC" id="2.4.2.1"/>
    </reaction>
</comment>
<dbReference type="CDD" id="cd09009">
    <property type="entry name" value="PNP-EcPNPII_like"/>
    <property type="match status" value="1"/>
</dbReference>
<gene>
    <name evidence="10" type="ORF">GND95_03810</name>
</gene>
<accession>A0A7C8LIC1</accession>
<dbReference type="PANTHER" id="PTHR11904:SF9">
    <property type="entry name" value="PURINE NUCLEOSIDE PHOSPHORYLASE-RELATED"/>
    <property type="match status" value="1"/>
</dbReference>
<dbReference type="GO" id="GO:0009116">
    <property type="term" value="P:nucleoside metabolic process"/>
    <property type="evidence" value="ECO:0007669"/>
    <property type="project" value="InterPro"/>
</dbReference>
<feature type="binding site" evidence="8">
    <location>
        <position position="31"/>
    </location>
    <ligand>
        <name>phosphate</name>
        <dbReference type="ChEBI" id="CHEBI:43474"/>
    </ligand>
</feature>
<evidence type="ECO:0000256" key="8">
    <source>
        <dbReference type="PIRSR" id="PIRSR000477-2"/>
    </source>
</evidence>
<dbReference type="InterPro" id="IPR011270">
    <property type="entry name" value="Pur_Nuc_Pase_Ino/Guo-sp"/>
</dbReference>
<comment type="caution">
    <text evidence="10">The sequence shown here is derived from an EMBL/GenBank/DDBJ whole genome shotgun (WGS) entry which is preliminary data.</text>
</comment>
<dbReference type="RefSeq" id="WP_158739508.1">
    <property type="nucleotide sequence ID" value="NZ_WSLF01000002.1"/>
</dbReference>
<proteinExistence type="inferred from homology"/>
<dbReference type="InterPro" id="IPR000845">
    <property type="entry name" value="Nucleoside_phosphorylase_d"/>
</dbReference>
<feature type="binding site" evidence="8">
    <location>
        <position position="236"/>
    </location>
    <ligand>
        <name>a purine D-ribonucleoside</name>
        <dbReference type="ChEBI" id="CHEBI:142355"/>
    </ligand>
</feature>
<feature type="binding site" evidence="8">
    <location>
        <position position="62"/>
    </location>
    <ligand>
        <name>phosphate</name>
        <dbReference type="ChEBI" id="CHEBI:43474"/>
    </ligand>
</feature>
<evidence type="ECO:0000256" key="7">
    <source>
        <dbReference type="PIRNR" id="PIRNR000477"/>
    </source>
</evidence>
<dbReference type="InterPro" id="IPR011268">
    <property type="entry name" value="Purine_phosphorylase"/>
</dbReference>
<keyword evidence="5 7" id="KW-0808">Transferase</keyword>
<organism evidence="10 11">
    <name type="scientific">Defluviitalea raffinosedens</name>
    <dbReference type="NCBI Taxonomy" id="1450156"/>
    <lineage>
        <taxon>Bacteria</taxon>
        <taxon>Bacillati</taxon>
        <taxon>Bacillota</taxon>
        <taxon>Clostridia</taxon>
        <taxon>Lachnospirales</taxon>
        <taxon>Defluviitaleaceae</taxon>
        <taxon>Defluviitalea</taxon>
    </lineage>
</organism>
<dbReference type="UniPathway" id="UPA00606"/>
<dbReference type="SUPFAM" id="SSF53167">
    <property type="entry name" value="Purine and uridine phosphorylases"/>
    <property type="match status" value="1"/>
</dbReference>
<dbReference type="NCBIfam" id="TIGR01700">
    <property type="entry name" value="PNPH"/>
    <property type="match status" value="1"/>
</dbReference>
<sequence>MNRIYNKLLRCYKCYKAKIQFQPKVALVLGSGLGDYGDSIQVEEVLDYHDIEDFPVSTVPGHKGRFIFGYVNQVPVVIMQGRVHYYEGYSMDDVVLPIRLMKLMGAEVLFLTNAAGGTNYDFKPGDFMLIKDQIATFVESPLKGENIDALGVRFPDMSEIYDKELRSLIKDAAASLNIPLKEGTYIQLSGPNYETPAEIKMCRILGADAVGMSTACEAIAAKHMGMKICGISCISNLAAGMTDKPLSHEEVQETADRVAPLFKELITKSITEIGKLYNF</sequence>
<dbReference type="NCBIfam" id="NF006054">
    <property type="entry name" value="PRK08202.1"/>
    <property type="match status" value="1"/>
</dbReference>
<dbReference type="Gene3D" id="3.40.50.1580">
    <property type="entry name" value="Nucleoside phosphorylase domain"/>
    <property type="match status" value="1"/>
</dbReference>
<comment type="function">
    <text evidence="1">The purine nucleoside phosphorylases catalyze the phosphorolytic breakdown of the N-glycosidic bond in the beta-(deoxy)ribonucleoside molecules, with the formation of the corresponding free purine bases and pentose-1-phosphate. Cleaves guanosine, inosine, 2'-deoxyguanosine and 2'-deoxyinosine.</text>
</comment>
<evidence type="ECO:0000256" key="2">
    <source>
        <dbReference type="ARBA" id="ARBA00005058"/>
    </source>
</evidence>
<reference evidence="10 11" key="1">
    <citation type="submission" date="2019-12" db="EMBL/GenBank/DDBJ databases">
        <title>Defluviitalea raffinosedens, isolated from a biogas fermenter, genome sequencing and characterization.</title>
        <authorList>
            <person name="Rettenmaier R."/>
            <person name="Schneider M."/>
            <person name="Neuhaus K."/>
            <person name="Liebl W."/>
            <person name="Zverlov V."/>
        </authorList>
    </citation>
    <scope>NUCLEOTIDE SEQUENCE [LARGE SCALE GENOMIC DNA]</scope>
    <source>
        <strain evidence="10 11">249c-K6</strain>
    </source>
</reference>
<evidence type="ECO:0000256" key="3">
    <source>
        <dbReference type="ARBA" id="ARBA00006751"/>
    </source>
</evidence>
<dbReference type="Pfam" id="PF01048">
    <property type="entry name" value="PNP_UDP_1"/>
    <property type="match status" value="1"/>
</dbReference>
<evidence type="ECO:0000259" key="9">
    <source>
        <dbReference type="Pfam" id="PF01048"/>
    </source>
</evidence>
<evidence type="ECO:0000256" key="4">
    <source>
        <dbReference type="ARBA" id="ARBA00022676"/>
    </source>
</evidence>
<evidence type="ECO:0000313" key="11">
    <source>
        <dbReference type="Proteomes" id="UP000483018"/>
    </source>
</evidence>
<feature type="binding site" evidence="8">
    <location>
        <begin position="82"/>
        <end position="84"/>
    </location>
    <ligand>
        <name>phosphate</name>
        <dbReference type="ChEBI" id="CHEBI:43474"/>
    </ligand>
</feature>
<feature type="binding site" evidence="8">
    <location>
        <position position="194"/>
    </location>
    <ligand>
        <name>a purine D-ribonucleoside</name>
        <dbReference type="ChEBI" id="CHEBI:142355"/>
    </ligand>
</feature>
<feature type="binding site" evidence="8">
    <location>
        <position position="114"/>
    </location>
    <ligand>
        <name>phosphate</name>
        <dbReference type="ChEBI" id="CHEBI:43474"/>
    </ligand>
</feature>
<evidence type="ECO:0000256" key="6">
    <source>
        <dbReference type="ARBA" id="ARBA00048556"/>
    </source>
</evidence>
<comment type="pathway">
    <text evidence="2 7">Purine metabolism; purine nucleoside salvage.</text>
</comment>
<dbReference type="InterPro" id="IPR035994">
    <property type="entry name" value="Nucleoside_phosphorylase_sf"/>
</dbReference>
<dbReference type="EC" id="2.4.2.1" evidence="7"/>
<comment type="similarity">
    <text evidence="3 7">Belongs to the PNP/MTAP phosphorylase family.</text>
</comment>
<dbReference type="GO" id="GO:0005737">
    <property type="term" value="C:cytoplasm"/>
    <property type="evidence" value="ECO:0007669"/>
    <property type="project" value="TreeGrafter"/>
</dbReference>